<keyword evidence="1" id="KW-0472">Membrane</keyword>
<dbReference type="Proteomes" id="UP000239711">
    <property type="component" value="Unassembled WGS sequence"/>
</dbReference>
<name>A0A2S9J7W9_9SPHI</name>
<gene>
    <name evidence="2" type="ORF">C5745_02815</name>
</gene>
<evidence type="ECO:0000313" key="3">
    <source>
        <dbReference type="Proteomes" id="UP000239711"/>
    </source>
</evidence>
<reference evidence="2 3" key="1">
    <citation type="submission" date="2018-02" db="EMBL/GenBank/DDBJ databases">
        <title>The draft genome of Sphingobacterium sp. 5JN-11.</title>
        <authorList>
            <person name="Liu L."/>
            <person name="Li L."/>
            <person name="Liang L."/>
            <person name="Zhang X."/>
            <person name="Wang T."/>
        </authorList>
    </citation>
    <scope>NUCLEOTIDE SEQUENCE [LARGE SCALE GENOMIC DNA]</scope>
    <source>
        <strain evidence="2 3">5JN-11</strain>
    </source>
</reference>
<dbReference type="PANTHER" id="PTHR35807:SF1">
    <property type="entry name" value="TRANSCRIPTIONAL REGULATOR REDD"/>
    <property type="match status" value="1"/>
</dbReference>
<evidence type="ECO:0000313" key="2">
    <source>
        <dbReference type="EMBL" id="PRD48888.1"/>
    </source>
</evidence>
<feature type="transmembrane region" description="Helical" evidence="1">
    <location>
        <begin position="544"/>
        <end position="562"/>
    </location>
</feature>
<dbReference type="OrthoDB" id="1110630at2"/>
<keyword evidence="1" id="KW-1133">Transmembrane helix</keyword>
<organism evidence="2 3">
    <name type="scientific">Sphingobacterium haloxyli</name>
    <dbReference type="NCBI Taxonomy" id="2100533"/>
    <lineage>
        <taxon>Bacteria</taxon>
        <taxon>Pseudomonadati</taxon>
        <taxon>Bacteroidota</taxon>
        <taxon>Sphingobacteriia</taxon>
        <taxon>Sphingobacteriales</taxon>
        <taxon>Sphingobacteriaceae</taxon>
        <taxon>Sphingobacterium</taxon>
    </lineage>
</organism>
<dbReference type="AlphaFoldDB" id="A0A2S9J7W9"/>
<sequence length="849" mass="98977">MRHKLIFILLIVVGINKQVFSQPFGLRFASYEIVQDKRTSLDLSANKTICFDRNFELSFDFSFYSGYSEYFGYIFRIINDEEQNIDLIYDHRRSEKENFKIIIGDKASNIKFNISLEELFKGWHTIKLKFDVEKSELHVFVNDKVLLDKVKLKKSCYKILFGANNYKDFKVTDVPPMKLKNIKLKEENNTAYFWPLDGIEDDIIVDKNNGLAAITFNPIWIREKHRDWDLVKRATIKGVASLAFDSVKNDMYLIGEDSLYIYNIINKTLSLKAYPHTYHLLAGNQSLFASDRLLNLYIDQQLISTYDSVTNSWTSEYIFPDVITNFWHYNKFYSSLDSSLYMVGGYGQFKYKSNIYRYHLPSKEWTEVNPAEGFVPRYLAALGQLGDGAYLLGGYGSTTGEQILNPRNLYDLIYFDIKNKTVTKILELDPKEENFAFANSMVVDAKNRRYYALTFPNHKYNSHLQLIQGSLDSAYYKLLGNELPYTFHDIHSFADLYYSPGSKQFIAVTTFHDDESNQTDISIYVLGSPPLEMKFNNRFLSYNSWVYLILLFGLIVFLFLFFRNRKNRTVGKKTTHREEIPNVPEDVATLSPQQGAPAIIAQEAEPEDVPKTNTIFLFGDFQIYDKEGNDITRLFTPLIKELLLIALLYTLRWGRGISSQKLTEILWFDKTTESARNNRSVNIAKLKSILDKLEGFQVSKETGYWKINVDAPSYIDYKDYLHIVNREKKISKMEVNRLTEIVQRGSFLSNLEYEWLDPFKSEISNDVIDTYLHYMSTLQISEDPEFIIGLANYIFYFDPVNEEAMVFKCKALAYLGKHSLAKTTFDNFSKEYKAIYDEDFYKSFNEILE</sequence>
<comment type="caution">
    <text evidence="2">The sequence shown here is derived from an EMBL/GenBank/DDBJ whole genome shotgun (WGS) entry which is preliminary data.</text>
</comment>
<dbReference type="GO" id="GO:0006355">
    <property type="term" value="P:regulation of DNA-templated transcription"/>
    <property type="evidence" value="ECO:0007669"/>
    <property type="project" value="TreeGrafter"/>
</dbReference>
<dbReference type="RefSeq" id="WP_105715453.1">
    <property type="nucleotide sequence ID" value="NZ_PVBQ01000002.1"/>
</dbReference>
<proteinExistence type="predicted"/>
<dbReference type="InterPro" id="IPR011043">
    <property type="entry name" value="Gal_Oxase/kelch_b-propeller"/>
</dbReference>
<dbReference type="Gene3D" id="2.120.10.80">
    <property type="entry name" value="Kelch-type beta propeller"/>
    <property type="match status" value="1"/>
</dbReference>
<keyword evidence="3" id="KW-1185">Reference proteome</keyword>
<dbReference type="EMBL" id="PVBQ01000002">
    <property type="protein sequence ID" value="PRD48888.1"/>
    <property type="molecule type" value="Genomic_DNA"/>
</dbReference>
<dbReference type="InterPro" id="IPR015915">
    <property type="entry name" value="Kelch-typ_b-propeller"/>
</dbReference>
<dbReference type="GO" id="GO:0003677">
    <property type="term" value="F:DNA binding"/>
    <property type="evidence" value="ECO:0007669"/>
    <property type="project" value="TreeGrafter"/>
</dbReference>
<dbReference type="SUPFAM" id="SSF50965">
    <property type="entry name" value="Galactose oxidase, central domain"/>
    <property type="match status" value="1"/>
</dbReference>
<protein>
    <submittedName>
        <fullName evidence="2">Galactose oxidase</fullName>
    </submittedName>
</protein>
<evidence type="ECO:0000256" key="1">
    <source>
        <dbReference type="SAM" id="Phobius"/>
    </source>
</evidence>
<accession>A0A2S9J7W9</accession>
<dbReference type="PANTHER" id="PTHR35807">
    <property type="entry name" value="TRANSCRIPTIONAL REGULATOR REDD-RELATED"/>
    <property type="match status" value="1"/>
</dbReference>
<keyword evidence="1" id="KW-0812">Transmembrane</keyword>
<dbReference type="InterPro" id="IPR051677">
    <property type="entry name" value="AfsR-DnrI-RedD_regulator"/>
</dbReference>